<feature type="compositionally biased region" description="Polar residues" evidence="1">
    <location>
        <begin position="361"/>
        <end position="378"/>
    </location>
</feature>
<evidence type="ECO:0000313" key="3">
    <source>
        <dbReference type="Proteomes" id="UP001054821"/>
    </source>
</evidence>
<dbReference type="Proteomes" id="UP001054821">
    <property type="component" value="Chromosome 1"/>
</dbReference>
<evidence type="ECO:0000256" key="1">
    <source>
        <dbReference type="SAM" id="MobiDB-lite"/>
    </source>
</evidence>
<proteinExistence type="predicted"/>
<name>A0AAD4ZTP0_PRUDU</name>
<feature type="region of interest" description="Disordered" evidence="1">
    <location>
        <begin position="313"/>
        <end position="333"/>
    </location>
</feature>
<dbReference type="EMBL" id="JAJFAZ020000001">
    <property type="protein sequence ID" value="KAI5354011.1"/>
    <property type="molecule type" value="Genomic_DNA"/>
</dbReference>
<organism evidence="2 3">
    <name type="scientific">Prunus dulcis</name>
    <name type="common">Almond</name>
    <name type="synonym">Amygdalus dulcis</name>
    <dbReference type="NCBI Taxonomy" id="3755"/>
    <lineage>
        <taxon>Eukaryota</taxon>
        <taxon>Viridiplantae</taxon>
        <taxon>Streptophyta</taxon>
        <taxon>Embryophyta</taxon>
        <taxon>Tracheophyta</taxon>
        <taxon>Spermatophyta</taxon>
        <taxon>Magnoliopsida</taxon>
        <taxon>eudicotyledons</taxon>
        <taxon>Gunneridae</taxon>
        <taxon>Pentapetalae</taxon>
        <taxon>rosids</taxon>
        <taxon>fabids</taxon>
        <taxon>Rosales</taxon>
        <taxon>Rosaceae</taxon>
        <taxon>Amygdaloideae</taxon>
        <taxon>Amygdaleae</taxon>
        <taxon>Prunus</taxon>
    </lineage>
</organism>
<comment type="caution">
    <text evidence="2">The sequence shown here is derived from an EMBL/GenBank/DDBJ whole genome shotgun (WGS) entry which is preliminary data.</text>
</comment>
<dbReference type="PANTHER" id="PTHR48434:SF1">
    <property type="entry name" value="(RAPE) HYPOTHETICAL PROTEIN"/>
    <property type="match status" value="1"/>
</dbReference>
<sequence length="405" mass="47271">MSPLPRSSLFPGCSPIQISNRFANLGATVGRVRHNFQSTLISSHDPFQDIAVSNPPPPPPPQVVSYQKTSPYMIKSHSHLFVIESKYNSIANPITIAKSYFPPNSHFIPPAPFKNLKYYRDILHETHSITIKPIKDRENPHIILYHSLYIHQIINENEWSSHPYDLKVLQSELQYSYYDYIKAWYSILIHQTVDFSHSWFLNFDSKFKSSFPYWFNHWWEKHGPIIDLFPPPMQELVNYFTNKNKFKESELFFPNLLHFVAKYKVPLILKWSYQVNWETRVLSRQFSIKWWDKFKLERIADYVYADFPPVRNPHPEKKSSPATSHSSLPIEGRSKSKLQDLARQLMLQASQMNDEADSDASPASQTSTSQPKPASQQALAPKMRWSDYPDEQDPYDFGPFNLGDD</sequence>
<protein>
    <submittedName>
        <fullName evidence="2">Uncharacterized protein</fullName>
    </submittedName>
</protein>
<accession>A0AAD4ZTP0</accession>
<dbReference type="AlphaFoldDB" id="A0AAD4ZTP0"/>
<evidence type="ECO:0000313" key="2">
    <source>
        <dbReference type="EMBL" id="KAI5354011.1"/>
    </source>
</evidence>
<reference evidence="2 3" key="1">
    <citation type="journal article" date="2022" name="G3 (Bethesda)">
        <title>Whole-genome sequence and methylome profiling of the almond [Prunus dulcis (Mill.) D.A. Webb] cultivar 'Nonpareil'.</title>
        <authorList>
            <person name="D'Amico-Willman K.M."/>
            <person name="Ouma W.Z."/>
            <person name="Meulia T."/>
            <person name="Sideli G.M."/>
            <person name="Gradziel T.M."/>
            <person name="Fresnedo-Ramirez J."/>
        </authorList>
    </citation>
    <scope>NUCLEOTIDE SEQUENCE [LARGE SCALE GENOMIC DNA]</scope>
    <source>
        <strain evidence="2">Clone GOH B32 T37-40</strain>
    </source>
</reference>
<gene>
    <name evidence="2" type="ORF">L3X38_006905</name>
</gene>
<feature type="region of interest" description="Disordered" evidence="1">
    <location>
        <begin position="346"/>
        <end position="405"/>
    </location>
</feature>
<keyword evidence="3" id="KW-1185">Reference proteome</keyword>
<dbReference type="PANTHER" id="PTHR48434">
    <property type="entry name" value="(RAPE) HYPOTHETICAL PROTEIN"/>
    <property type="match status" value="1"/>
</dbReference>